<gene>
    <name evidence="2" type="ORF">LNKW23_20890</name>
</gene>
<dbReference type="InterPro" id="IPR052741">
    <property type="entry name" value="Mitochondrial_HTD2"/>
</dbReference>
<dbReference type="Gene3D" id="3.10.129.10">
    <property type="entry name" value="Hotdog Thioesterase"/>
    <property type="match status" value="1"/>
</dbReference>
<evidence type="ECO:0000256" key="1">
    <source>
        <dbReference type="SAM" id="MobiDB-lite"/>
    </source>
</evidence>
<dbReference type="PANTHER" id="PTHR28152:SF1">
    <property type="entry name" value="HYDROXYACYL-THIOESTER DEHYDRATASE TYPE 2, MITOCHONDRIAL"/>
    <property type="match status" value="1"/>
</dbReference>
<evidence type="ECO:0000313" key="2">
    <source>
        <dbReference type="EMBL" id="GMG82876.1"/>
    </source>
</evidence>
<evidence type="ECO:0000313" key="3">
    <source>
        <dbReference type="Proteomes" id="UP001239909"/>
    </source>
</evidence>
<dbReference type="Proteomes" id="UP001239909">
    <property type="component" value="Unassembled WGS sequence"/>
</dbReference>
<dbReference type="EMBL" id="BSYI01000014">
    <property type="protein sequence ID" value="GMG82876.1"/>
    <property type="molecule type" value="Genomic_DNA"/>
</dbReference>
<sequence>MAPAEGGRIEASERRVDAMDPWAAAALIATLELTRPEPGPGDPLPPLWHWMHFREAAPRAALGADGHPLPGRLFPRPAQPRRMWAGGRLTLHAPLPLGAPAEKLTTVAGIAGKAGRSGALTFVTLRHEITGAAGLAAVEEQDIVYREDPPPGSPAPAPPPARGDETARRVWSLDATALFRYSALTFNGHRIHYDADYARGVEGYPGLVVHGPLLATLLLELTGELMGPPRSFAFRATAPVFAGERFAACAREEGEGLALWIRGEDGRLAMAAEARR</sequence>
<organism evidence="2 3">
    <name type="scientific">Paralimibaculum aggregatum</name>
    <dbReference type="NCBI Taxonomy" id="3036245"/>
    <lineage>
        <taxon>Bacteria</taxon>
        <taxon>Pseudomonadati</taxon>
        <taxon>Pseudomonadota</taxon>
        <taxon>Alphaproteobacteria</taxon>
        <taxon>Rhodobacterales</taxon>
        <taxon>Paracoccaceae</taxon>
        <taxon>Paralimibaculum</taxon>
    </lineage>
</organism>
<dbReference type="PANTHER" id="PTHR28152">
    <property type="entry name" value="HYDROXYACYL-THIOESTER DEHYDRATASE TYPE 2, MITOCHONDRIAL"/>
    <property type="match status" value="1"/>
</dbReference>
<comment type="caution">
    <text evidence="2">The sequence shown here is derived from an EMBL/GenBank/DDBJ whole genome shotgun (WGS) entry which is preliminary data.</text>
</comment>
<protein>
    <submittedName>
        <fullName evidence="2">MaoC family dehydratase N-terminal domain-containing protein</fullName>
    </submittedName>
</protein>
<dbReference type="RefSeq" id="WP_285671669.1">
    <property type="nucleotide sequence ID" value="NZ_BSYI01000014.1"/>
</dbReference>
<proteinExistence type="predicted"/>
<feature type="region of interest" description="Disordered" evidence="1">
    <location>
        <begin position="145"/>
        <end position="166"/>
    </location>
</feature>
<keyword evidence="3" id="KW-1185">Reference proteome</keyword>
<accession>A0ABQ6LHW6</accession>
<dbReference type="SUPFAM" id="SSF54637">
    <property type="entry name" value="Thioesterase/thiol ester dehydrase-isomerase"/>
    <property type="match status" value="1"/>
</dbReference>
<reference evidence="2 3" key="1">
    <citation type="submission" date="2023-04" db="EMBL/GenBank/DDBJ databases">
        <title>Marinoamorphus aggregata gen. nov., sp. Nov., isolate from tissue of brittle star Ophioplocus japonicus.</title>
        <authorList>
            <person name="Kawano K."/>
            <person name="Sawayama S."/>
            <person name="Nakagawa S."/>
        </authorList>
    </citation>
    <scope>NUCLEOTIDE SEQUENCE [LARGE SCALE GENOMIC DNA]</scope>
    <source>
        <strain evidence="2 3">NKW23</strain>
    </source>
</reference>
<feature type="compositionally biased region" description="Pro residues" evidence="1">
    <location>
        <begin position="150"/>
        <end position="161"/>
    </location>
</feature>
<name>A0ABQ6LHW6_9RHOB</name>
<dbReference type="InterPro" id="IPR029069">
    <property type="entry name" value="HotDog_dom_sf"/>
</dbReference>